<keyword evidence="1" id="KW-0732">Signal</keyword>
<feature type="signal peptide" evidence="1">
    <location>
        <begin position="1"/>
        <end position="17"/>
    </location>
</feature>
<evidence type="ECO:0000256" key="1">
    <source>
        <dbReference type="SAM" id="SignalP"/>
    </source>
</evidence>
<dbReference type="Gene3D" id="3.20.160.10">
    <property type="entry name" value="vpa0580 domain like"/>
    <property type="match status" value="1"/>
</dbReference>
<name>A0AB34JNJ5_PRYPA</name>
<dbReference type="InterPro" id="IPR038604">
    <property type="entry name" value="HopJ_sf"/>
</dbReference>
<gene>
    <name evidence="2" type="ORF">AB1Y20_017470</name>
</gene>
<keyword evidence="3" id="KW-1185">Reference proteome</keyword>
<comment type="caution">
    <text evidence="2">The sequence shown here is derived from an EMBL/GenBank/DDBJ whole genome shotgun (WGS) entry which is preliminary data.</text>
</comment>
<accession>A0AB34JNJ5</accession>
<dbReference type="InterPro" id="IPR014984">
    <property type="entry name" value="HopJ"/>
</dbReference>
<dbReference type="Pfam" id="PF08888">
    <property type="entry name" value="HopJ"/>
    <property type="match status" value="1"/>
</dbReference>
<reference evidence="2 3" key="1">
    <citation type="journal article" date="2024" name="Science">
        <title>Giant polyketide synthase enzymes in the biosynthesis of giant marine polyether toxins.</title>
        <authorList>
            <person name="Fallon T.R."/>
            <person name="Shende V.V."/>
            <person name="Wierzbicki I.H."/>
            <person name="Pendleton A.L."/>
            <person name="Watervoot N.F."/>
            <person name="Auber R.P."/>
            <person name="Gonzalez D.J."/>
            <person name="Wisecaver J.H."/>
            <person name="Moore B.S."/>
        </authorList>
    </citation>
    <scope>NUCLEOTIDE SEQUENCE [LARGE SCALE GENOMIC DNA]</scope>
    <source>
        <strain evidence="2 3">12B1</strain>
    </source>
</reference>
<proteinExistence type="predicted"/>
<sequence>MSPQQLLLLLLAHAAFAAHILHLPQRTACIVATSRRATHVKLELEPPEKGSACGQLLAKAKTSPDQITFKEAIAAIEEEYDVLEVPFSVGAVASQAGQNMGSAKILSLGKVGGLNAEETLALFGEIYRAVLDTPEGTDHPNIRAFMAGGWDVVDFPEGIALVPFECDLDKPENCM</sequence>
<feature type="chain" id="PRO_5044336613" evidence="1">
    <location>
        <begin position="18"/>
        <end position="175"/>
    </location>
</feature>
<evidence type="ECO:0000313" key="2">
    <source>
        <dbReference type="EMBL" id="KAL1522482.1"/>
    </source>
</evidence>
<evidence type="ECO:0000313" key="3">
    <source>
        <dbReference type="Proteomes" id="UP001515480"/>
    </source>
</evidence>
<organism evidence="2 3">
    <name type="scientific">Prymnesium parvum</name>
    <name type="common">Toxic golden alga</name>
    <dbReference type="NCBI Taxonomy" id="97485"/>
    <lineage>
        <taxon>Eukaryota</taxon>
        <taxon>Haptista</taxon>
        <taxon>Haptophyta</taxon>
        <taxon>Prymnesiophyceae</taxon>
        <taxon>Prymnesiales</taxon>
        <taxon>Prymnesiaceae</taxon>
        <taxon>Prymnesium</taxon>
    </lineage>
</organism>
<dbReference type="AlphaFoldDB" id="A0AB34JNJ5"/>
<dbReference type="EMBL" id="JBGBPQ010000006">
    <property type="protein sequence ID" value="KAL1522482.1"/>
    <property type="molecule type" value="Genomic_DNA"/>
</dbReference>
<protein>
    <submittedName>
        <fullName evidence="2">Uncharacterized protein</fullName>
    </submittedName>
</protein>
<dbReference type="Proteomes" id="UP001515480">
    <property type="component" value="Unassembled WGS sequence"/>
</dbReference>